<evidence type="ECO:0000256" key="3">
    <source>
        <dbReference type="ARBA" id="ARBA00022574"/>
    </source>
</evidence>
<dbReference type="GO" id="GO:0005813">
    <property type="term" value="C:centrosome"/>
    <property type="evidence" value="ECO:0007669"/>
    <property type="project" value="UniProtKB-SubCell"/>
</dbReference>
<keyword evidence="9 11" id="KW-0131">Cell cycle</keyword>
<dbReference type="Pfam" id="PF00400">
    <property type="entry name" value="WD40"/>
    <property type="match status" value="5"/>
</dbReference>
<dbReference type="GO" id="GO:0007019">
    <property type="term" value="P:microtubule depolymerization"/>
    <property type="evidence" value="ECO:0007669"/>
    <property type="project" value="TreeGrafter"/>
</dbReference>
<dbReference type="PRINTS" id="PR00320">
    <property type="entry name" value="GPROTEINBRPT"/>
</dbReference>
<evidence type="ECO:0000256" key="10">
    <source>
        <dbReference type="ARBA" id="ARBA00057470"/>
    </source>
</evidence>
<evidence type="ECO:0000313" key="15">
    <source>
        <dbReference type="EMBL" id="CAC5409153.1"/>
    </source>
</evidence>
<dbReference type="GO" id="GO:0005737">
    <property type="term" value="C:cytoplasm"/>
    <property type="evidence" value="ECO:0007669"/>
    <property type="project" value="UniProtKB-SubCell"/>
</dbReference>
<evidence type="ECO:0000313" key="16">
    <source>
        <dbReference type="Proteomes" id="UP000507470"/>
    </source>
</evidence>
<dbReference type="InterPro" id="IPR028021">
    <property type="entry name" value="Katanin_C-terminal"/>
</dbReference>
<feature type="repeat" description="WD" evidence="12">
    <location>
        <begin position="13"/>
        <end position="55"/>
    </location>
</feature>
<dbReference type="InterPro" id="IPR026962">
    <property type="entry name" value="KTNB1"/>
</dbReference>
<keyword evidence="3 12" id="KW-0853">WD repeat</keyword>
<dbReference type="InterPro" id="IPR036322">
    <property type="entry name" value="WD40_repeat_dom_sf"/>
</dbReference>
<comment type="similarity">
    <text evidence="11">Belongs to the WD repeat KATNB1 family.</text>
</comment>
<evidence type="ECO:0000256" key="12">
    <source>
        <dbReference type="PROSITE-ProRule" id="PRU00221"/>
    </source>
</evidence>
<dbReference type="GO" id="GO:0008017">
    <property type="term" value="F:microtubule binding"/>
    <property type="evidence" value="ECO:0007669"/>
    <property type="project" value="UniProtKB-UniRule"/>
</dbReference>
<protein>
    <recommendedName>
        <fullName evidence="11">Katanin p80 WD40 repeat-containing subunit B1</fullName>
        <shortName evidence="11">Katanin p80 subunit B1</shortName>
    </recommendedName>
    <alternativeName>
        <fullName evidence="11">p80 katanin</fullName>
    </alternativeName>
</protein>
<dbReference type="Gene3D" id="2.130.10.10">
    <property type="entry name" value="YVTN repeat-like/Quinoprotein amine dehydrogenase"/>
    <property type="match status" value="2"/>
</dbReference>
<feature type="compositionally biased region" description="Low complexity" evidence="13">
    <location>
        <begin position="306"/>
        <end position="320"/>
    </location>
</feature>
<evidence type="ECO:0000256" key="1">
    <source>
        <dbReference type="ARBA" id="ARBA00004186"/>
    </source>
</evidence>
<keyword evidence="6" id="KW-0677">Repeat</keyword>
<dbReference type="InterPro" id="IPR015943">
    <property type="entry name" value="WD40/YVTN_repeat-like_dom_sf"/>
</dbReference>
<dbReference type="PROSITE" id="PS50082">
    <property type="entry name" value="WD_REPEATS_2"/>
    <property type="match status" value="5"/>
</dbReference>
<comment type="function">
    <text evidence="10 11">Participates in a complex which severs microtubules in an ATP-dependent manner. May act to target the enzymatic subunit of this complex to sites of action such as the centrosome. Microtubule severing may promote rapid reorganization of cellular microtubule arrays and the release of microtubules from the centrosome following nucleation.</text>
</comment>
<feature type="region of interest" description="Disordered" evidence="13">
    <location>
        <begin position="302"/>
        <end position="497"/>
    </location>
</feature>
<keyword evidence="4 11" id="KW-0132">Cell division</keyword>
<keyword evidence="16" id="KW-1185">Reference proteome</keyword>
<evidence type="ECO:0000256" key="2">
    <source>
        <dbReference type="ARBA" id="ARBA00022490"/>
    </source>
</evidence>
<feature type="repeat" description="WD" evidence="12">
    <location>
        <begin position="98"/>
        <end position="139"/>
    </location>
</feature>
<dbReference type="GO" id="GO:0000922">
    <property type="term" value="C:spindle pole"/>
    <property type="evidence" value="ECO:0007669"/>
    <property type="project" value="UniProtKB-SubCell"/>
</dbReference>
<evidence type="ECO:0000256" key="5">
    <source>
        <dbReference type="ARBA" id="ARBA00022701"/>
    </source>
</evidence>
<dbReference type="GO" id="GO:0051013">
    <property type="term" value="P:microtubule severing"/>
    <property type="evidence" value="ECO:0007669"/>
    <property type="project" value="UniProtKB-UniRule"/>
</dbReference>
<proteinExistence type="inferred from homology"/>
<dbReference type="InterPro" id="IPR020472">
    <property type="entry name" value="WD40_PAC1"/>
</dbReference>
<dbReference type="InterPro" id="IPR019775">
    <property type="entry name" value="WD40_repeat_CS"/>
</dbReference>
<dbReference type="PANTHER" id="PTHR19845">
    <property type="entry name" value="KATANIN P80 SUBUNIT"/>
    <property type="match status" value="1"/>
</dbReference>
<dbReference type="FunFam" id="2.130.10.10:FF:000846">
    <property type="entry name" value="Katanin p80 WD40 repeat-containing subunit B1 homolog"/>
    <property type="match status" value="1"/>
</dbReference>
<dbReference type="EMBL" id="CACVKT020007640">
    <property type="protein sequence ID" value="CAC5409153.1"/>
    <property type="molecule type" value="Genomic_DNA"/>
</dbReference>
<comment type="subunit">
    <text evidence="11">Interacts with KATNA1. This interaction enhances the microtubule binding and severing activity of KATNA1 and also targets this activity to the centrosome.</text>
</comment>
<evidence type="ECO:0000256" key="6">
    <source>
        <dbReference type="ARBA" id="ARBA00022737"/>
    </source>
</evidence>
<evidence type="ECO:0000256" key="4">
    <source>
        <dbReference type="ARBA" id="ARBA00022618"/>
    </source>
</evidence>
<reference evidence="15 16" key="1">
    <citation type="submission" date="2020-06" db="EMBL/GenBank/DDBJ databases">
        <authorList>
            <person name="Li R."/>
            <person name="Bekaert M."/>
        </authorList>
    </citation>
    <scope>NUCLEOTIDE SEQUENCE [LARGE SCALE GENOMIC DNA]</scope>
    <source>
        <strain evidence="16">wild</strain>
    </source>
</reference>
<feature type="compositionally biased region" description="Basic and acidic residues" evidence="13">
    <location>
        <begin position="376"/>
        <end position="408"/>
    </location>
</feature>
<evidence type="ECO:0000256" key="11">
    <source>
        <dbReference type="HAMAP-Rule" id="MF_03022"/>
    </source>
</evidence>
<dbReference type="PROSITE" id="PS00678">
    <property type="entry name" value="WD_REPEATS_1"/>
    <property type="match status" value="3"/>
</dbReference>
<dbReference type="OrthoDB" id="10251605at2759"/>
<dbReference type="PROSITE" id="PS50294">
    <property type="entry name" value="WD_REPEATS_REGION"/>
    <property type="match status" value="5"/>
</dbReference>
<comment type="subcellular location">
    <subcellularLocation>
        <location evidence="1 11">Cytoplasm</location>
        <location evidence="1 11">Cytoskeleton</location>
        <location evidence="1 11">Spindle</location>
    </subcellularLocation>
    <subcellularLocation>
        <location evidence="11">Cytoplasm</location>
    </subcellularLocation>
    <subcellularLocation>
        <location evidence="11">Cytoplasm</location>
        <location evidence="11">Cytoskeleton</location>
        <location evidence="11">Microtubule organizing center</location>
        <location evidence="11">Centrosome</location>
    </subcellularLocation>
    <subcellularLocation>
        <location evidence="11">Cytoplasm</location>
        <location evidence="11">Cytoskeleton</location>
        <location evidence="11">Spindle pole</location>
    </subcellularLocation>
    <subcellularLocation>
        <location evidence="11">Cytoplasm</location>
        <location evidence="11">Cytoskeleton</location>
    </subcellularLocation>
    <text evidence="11">Predominantly cytoplasmic. Localized to the interphase centrosome and mitotic spindle poles.</text>
</comment>
<keyword evidence="2 11" id="KW-0963">Cytoplasm</keyword>
<sequence>MSHTKRAWKLQEFVAHSANVNCLALGQKSGRVLVTGGEDRKVNLWAVGKPNCIMSLTGHTTPVESVRFGPDEEMVMAGSMSGALKIWDLEQAKIIRTLTGHKSSIRSLDFHPYGDYAASGSLDFNIKLWDIRRKGCIYNYKGHTDCVNCLRFSPDGKLIASGGADGLVKIWDLTAGKVLTTLNLHCGPVNVVEFHPKELLLGTGSSDKTIKFWDLETFTMVSSTDGNSTPIRSMAFHPDGLCLFSLLKVYGWEPSECHDSIPISWGDVADITLTQNQLIGASFSQTNVSCYVVDVQRVHPFGGVPNQEGQQQLNSSQNSSHNRKSFITERPPTQSSRQARKTNRKTGTTHTVIKTGKVSFITERPPTQSSRQASVPKEEAEEPTHDNEDEKETSTADIKNPEDYREIFQPKSRITRSPTRKVEPFPAPPEDVPSEPEPVKKPPPARKTTPEPEPAPKQPVKKTPSKKESESSKPVPKAVSKQTRQIKSPREPPENSAISAQDFLPKSEQPGNKKSQFVTDESVLQTIQNGHDAMSAVMSSRSKNLQIVRAMWTSGNTKTALDSAISMRDPSVIVDLLNVLNLKTGLWSLDLCSSLLPQVKDLLNSKYESHAEAACNALKIILRNFGPVIKSNITSAPSIGVDLSREERIQKCNACYNFLSEIRITLEKKQSVSGKLGNLYKEVQILMSTMD</sequence>
<keyword evidence="5 11" id="KW-0493">Microtubule</keyword>
<evidence type="ECO:0000256" key="9">
    <source>
        <dbReference type="ARBA" id="ARBA00023306"/>
    </source>
</evidence>
<dbReference type="AlphaFoldDB" id="A0A6J8DKJ8"/>
<dbReference type="InterPro" id="IPR001680">
    <property type="entry name" value="WD40_rpt"/>
</dbReference>
<evidence type="ECO:0000256" key="13">
    <source>
        <dbReference type="SAM" id="MobiDB-lite"/>
    </source>
</evidence>
<organism evidence="15 16">
    <name type="scientific">Mytilus coruscus</name>
    <name type="common">Sea mussel</name>
    <dbReference type="NCBI Taxonomy" id="42192"/>
    <lineage>
        <taxon>Eukaryota</taxon>
        <taxon>Metazoa</taxon>
        <taxon>Spiralia</taxon>
        <taxon>Lophotrochozoa</taxon>
        <taxon>Mollusca</taxon>
        <taxon>Bivalvia</taxon>
        <taxon>Autobranchia</taxon>
        <taxon>Pteriomorphia</taxon>
        <taxon>Mytilida</taxon>
        <taxon>Mytiloidea</taxon>
        <taxon>Mytilidae</taxon>
        <taxon>Mytilinae</taxon>
        <taxon>Mytilus</taxon>
    </lineage>
</organism>
<feature type="repeat" description="WD" evidence="12">
    <location>
        <begin position="182"/>
        <end position="223"/>
    </location>
</feature>
<keyword evidence="8 11" id="KW-0206">Cytoskeleton</keyword>
<dbReference type="SUPFAM" id="SSF50978">
    <property type="entry name" value="WD40 repeat-like"/>
    <property type="match status" value="1"/>
</dbReference>
<feature type="repeat" description="WD" evidence="12">
    <location>
        <begin position="140"/>
        <end position="181"/>
    </location>
</feature>
<dbReference type="HAMAP" id="MF_03022">
    <property type="entry name" value="Katanin_p80_B1"/>
    <property type="match status" value="1"/>
</dbReference>
<feature type="domain" description="Katanin p80 subunit C-terminal" evidence="14">
    <location>
        <begin position="530"/>
        <end position="687"/>
    </location>
</feature>
<dbReference type="CDD" id="cd00200">
    <property type="entry name" value="WD40"/>
    <property type="match status" value="1"/>
</dbReference>
<evidence type="ECO:0000256" key="7">
    <source>
        <dbReference type="ARBA" id="ARBA00022776"/>
    </source>
</evidence>
<evidence type="ECO:0000256" key="8">
    <source>
        <dbReference type="ARBA" id="ARBA00023212"/>
    </source>
</evidence>
<accession>A0A6J8DKJ8</accession>
<dbReference type="GO" id="GO:0005874">
    <property type="term" value="C:microtubule"/>
    <property type="evidence" value="ECO:0007669"/>
    <property type="project" value="UniProtKB-KW"/>
</dbReference>
<dbReference type="PANTHER" id="PTHR19845:SF0">
    <property type="entry name" value="KATANIN P80 WD40 REPEAT-CONTAINING SUBUNIT B1"/>
    <property type="match status" value="1"/>
</dbReference>
<feature type="repeat" description="WD" evidence="12">
    <location>
        <begin position="56"/>
        <end position="97"/>
    </location>
</feature>
<dbReference type="GO" id="GO:0008352">
    <property type="term" value="C:katanin complex"/>
    <property type="evidence" value="ECO:0007669"/>
    <property type="project" value="InterPro"/>
</dbReference>
<dbReference type="GO" id="GO:0051301">
    <property type="term" value="P:cell division"/>
    <property type="evidence" value="ECO:0007669"/>
    <property type="project" value="UniProtKB-KW"/>
</dbReference>
<keyword evidence="7 11" id="KW-0498">Mitosis</keyword>
<evidence type="ECO:0000259" key="14">
    <source>
        <dbReference type="Pfam" id="PF13925"/>
    </source>
</evidence>
<gene>
    <name evidence="11" type="primary">KATNB1</name>
    <name evidence="15" type="ORF">MCOR_42479</name>
</gene>
<dbReference type="SMART" id="SM00320">
    <property type="entry name" value="WD40"/>
    <property type="match status" value="6"/>
</dbReference>
<dbReference type="Proteomes" id="UP000507470">
    <property type="component" value="Unassembled WGS sequence"/>
</dbReference>
<dbReference type="Pfam" id="PF13925">
    <property type="entry name" value="Katanin_con80"/>
    <property type="match status" value="1"/>
</dbReference>
<name>A0A6J8DKJ8_MYTCO</name>